<dbReference type="RefSeq" id="WP_183985240.1">
    <property type="nucleotide sequence ID" value="NZ_JACHHG010000003.1"/>
</dbReference>
<feature type="transmembrane region" description="Helical" evidence="1">
    <location>
        <begin position="41"/>
        <end position="64"/>
    </location>
</feature>
<name>A0A841HZI9_9DEIO</name>
<comment type="caution">
    <text evidence="2">The sequence shown here is derived from an EMBL/GenBank/DDBJ whole genome shotgun (WGS) entry which is preliminary data.</text>
</comment>
<sequence>MNLRRIPPSMYVWAFLAILLIIFVVQNSVNGTAVVWFLGWSWTLSTILVILPSVVLGVIIGYLIPRGQRGARPGSKEPRRP</sequence>
<evidence type="ECO:0000256" key="1">
    <source>
        <dbReference type="SAM" id="Phobius"/>
    </source>
</evidence>
<keyword evidence="1" id="KW-0812">Transmembrane</keyword>
<keyword evidence="1" id="KW-0472">Membrane</keyword>
<evidence type="ECO:0000313" key="2">
    <source>
        <dbReference type="EMBL" id="MBB6097620.1"/>
    </source>
</evidence>
<reference evidence="2 3" key="1">
    <citation type="submission" date="2020-08" db="EMBL/GenBank/DDBJ databases">
        <title>Genomic Encyclopedia of Type Strains, Phase IV (KMG-IV): sequencing the most valuable type-strain genomes for metagenomic binning, comparative biology and taxonomic classification.</title>
        <authorList>
            <person name="Goeker M."/>
        </authorList>
    </citation>
    <scope>NUCLEOTIDE SEQUENCE [LARGE SCALE GENOMIC DNA]</scope>
    <source>
        <strain evidence="2 3">DSM 21458</strain>
    </source>
</reference>
<evidence type="ECO:0000313" key="3">
    <source>
        <dbReference type="Proteomes" id="UP000569951"/>
    </source>
</evidence>
<dbReference type="EMBL" id="JACHHG010000003">
    <property type="protein sequence ID" value="MBB6097620.1"/>
    <property type="molecule type" value="Genomic_DNA"/>
</dbReference>
<dbReference type="Proteomes" id="UP000569951">
    <property type="component" value="Unassembled WGS sequence"/>
</dbReference>
<gene>
    <name evidence="2" type="ORF">HNR42_001037</name>
</gene>
<organism evidence="2 3">
    <name type="scientific">Deinobacterium chartae</name>
    <dbReference type="NCBI Taxonomy" id="521158"/>
    <lineage>
        <taxon>Bacteria</taxon>
        <taxon>Thermotogati</taxon>
        <taxon>Deinococcota</taxon>
        <taxon>Deinococci</taxon>
        <taxon>Deinococcales</taxon>
        <taxon>Deinococcaceae</taxon>
        <taxon>Deinobacterium</taxon>
    </lineage>
</organism>
<proteinExistence type="predicted"/>
<dbReference type="AlphaFoldDB" id="A0A841HZI9"/>
<protein>
    <submittedName>
        <fullName evidence="2">Putative integral membrane protein</fullName>
    </submittedName>
</protein>
<keyword evidence="3" id="KW-1185">Reference proteome</keyword>
<keyword evidence="1" id="KW-1133">Transmembrane helix</keyword>
<accession>A0A841HZI9</accession>